<gene>
    <name evidence="1" type="ORF">WICPIJ_002096</name>
</gene>
<evidence type="ECO:0000313" key="2">
    <source>
        <dbReference type="Proteomes" id="UP000774326"/>
    </source>
</evidence>
<proteinExistence type="predicted"/>
<accession>A0A9P8QCE8</accession>
<organism evidence="1 2">
    <name type="scientific">Wickerhamomyces pijperi</name>
    <name type="common">Yeast</name>
    <name type="synonym">Pichia pijperi</name>
    <dbReference type="NCBI Taxonomy" id="599730"/>
    <lineage>
        <taxon>Eukaryota</taxon>
        <taxon>Fungi</taxon>
        <taxon>Dikarya</taxon>
        <taxon>Ascomycota</taxon>
        <taxon>Saccharomycotina</taxon>
        <taxon>Saccharomycetes</taxon>
        <taxon>Phaffomycetales</taxon>
        <taxon>Wickerhamomycetaceae</taxon>
        <taxon>Wickerhamomyces</taxon>
    </lineage>
</organism>
<reference evidence="1" key="1">
    <citation type="journal article" date="2021" name="Open Biol.">
        <title>Shared evolutionary footprints suggest mitochondrial oxidative damage underlies multiple complex I losses in fungi.</title>
        <authorList>
            <person name="Schikora-Tamarit M.A."/>
            <person name="Marcet-Houben M."/>
            <person name="Nosek J."/>
            <person name="Gabaldon T."/>
        </authorList>
    </citation>
    <scope>NUCLEOTIDE SEQUENCE</scope>
    <source>
        <strain evidence="1">CBS2887</strain>
    </source>
</reference>
<keyword evidence="2" id="KW-1185">Reference proteome</keyword>
<evidence type="ECO:0000313" key="1">
    <source>
        <dbReference type="EMBL" id="KAH3686935.1"/>
    </source>
</evidence>
<dbReference type="AlphaFoldDB" id="A0A9P8QCE8"/>
<name>A0A9P8QCE8_WICPI</name>
<dbReference type="EMBL" id="JAEUBG010001129">
    <property type="protein sequence ID" value="KAH3686935.1"/>
    <property type="molecule type" value="Genomic_DNA"/>
</dbReference>
<sequence length="224" mass="24108">MSSADIKDSMTLKSISLEASLISMSSSSWITSSTSSSMSSFSALPFVVLASKTTCNCQSSPSVLRSKDLAPPSSNSAKVFLNNGSMFRSSSSFFNLMVPNFTNISVLLAFKEAKNSVSNSPILDKATSSKKPLTPAKINGTCSSAANGEYWFCFNNWVKRSPLAKVCLVEASKSEPNWAKAATSLYWAKKSFKEPATCFMALTWAAEPTRETDKPTLMAGLIPL</sequence>
<dbReference type="Proteomes" id="UP000774326">
    <property type="component" value="Unassembled WGS sequence"/>
</dbReference>
<comment type="caution">
    <text evidence="1">The sequence shown here is derived from an EMBL/GenBank/DDBJ whole genome shotgun (WGS) entry which is preliminary data.</text>
</comment>
<reference evidence="1" key="2">
    <citation type="submission" date="2021-01" db="EMBL/GenBank/DDBJ databases">
        <authorList>
            <person name="Schikora-Tamarit M.A."/>
        </authorList>
    </citation>
    <scope>NUCLEOTIDE SEQUENCE</scope>
    <source>
        <strain evidence="1">CBS2887</strain>
    </source>
</reference>
<protein>
    <submittedName>
        <fullName evidence="1">Uncharacterized protein</fullName>
    </submittedName>
</protein>